<keyword evidence="2" id="KW-0808">Transferase</keyword>
<proteinExistence type="predicted"/>
<dbReference type="PANTHER" id="PTHR43441">
    <property type="entry name" value="RIBOSOMAL-PROTEIN-SERINE ACETYLTRANSFERASE"/>
    <property type="match status" value="1"/>
</dbReference>
<protein>
    <submittedName>
        <fullName evidence="2">GNAT family N-acetyltransferase</fullName>
    </submittedName>
</protein>
<dbReference type="InterPro" id="IPR000182">
    <property type="entry name" value="GNAT_dom"/>
</dbReference>
<sequence length="225" mass="24990">MPTNSVTASAYPPLNVRVCTPRLTLLGATDELLERLVPVVRKGVVTAAPLPFDDPMSLYQDSPDREWGWLRGVWAGRGKVSDSFWRLYFVVIVDGEPVGMQDLIGTDFSRFGTVDTFSWLSPETRGRGLGKLMRQAALHLAFEGLGARQAGSDAFVDNHASNRVSQALGYRPNGFDWDTRRGEAAEIQRWRLTREQWSARRSDDIELSGVAECLPVLGIPARKAD</sequence>
<evidence type="ECO:0000313" key="3">
    <source>
        <dbReference type="Proteomes" id="UP000242444"/>
    </source>
</evidence>
<dbReference type="InParanoid" id="A0A263D8Z9"/>
<dbReference type="PROSITE" id="PS51186">
    <property type="entry name" value="GNAT"/>
    <property type="match status" value="1"/>
</dbReference>
<dbReference type="GO" id="GO:0008999">
    <property type="term" value="F:protein-N-terminal-alanine acetyltransferase activity"/>
    <property type="evidence" value="ECO:0007669"/>
    <property type="project" value="TreeGrafter"/>
</dbReference>
<dbReference type="InterPro" id="IPR051908">
    <property type="entry name" value="Ribosomal_N-acetyltransferase"/>
</dbReference>
<comment type="caution">
    <text evidence="2">The sequence shown here is derived from an EMBL/GenBank/DDBJ whole genome shotgun (WGS) entry which is preliminary data.</text>
</comment>
<dbReference type="OrthoDB" id="3466127at2"/>
<evidence type="ECO:0000259" key="1">
    <source>
        <dbReference type="PROSITE" id="PS51186"/>
    </source>
</evidence>
<dbReference type="SUPFAM" id="SSF55729">
    <property type="entry name" value="Acyl-CoA N-acyltransferases (Nat)"/>
    <property type="match status" value="1"/>
</dbReference>
<dbReference type="CDD" id="cd04301">
    <property type="entry name" value="NAT_SF"/>
    <property type="match status" value="1"/>
</dbReference>
<name>A0A263D8Z9_9PSEU</name>
<dbReference type="Pfam" id="PF13302">
    <property type="entry name" value="Acetyltransf_3"/>
    <property type="match status" value="1"/>
</dbReference>
<dbReference type="Gene3D" id="3.40.630.30">
    <property type="match status" value="1"/>
</dbReference>
<accession>A0A263D8Z9</accession>
<organism evidence="2 3">
    <name type="scientific">Amycolatopsis antarctica</name>
    <dbReference type="NCBI Taxonomy" id="1854586"/>
    <lineage>
        <taxon>Bacteria</taxon>
        <taxon>Bacillati</taxon>
        <taxon>Actinomycetota</taxon>
        <taxon>Actinomycetes</taxon>
        <taxon>Pseudonocardiales</taxon>
        <taxon>Pseudonocardiaceae</taxon>
        <taxon>Amycolatopsis</taxon>
    </lineage>
</organism>
<dbReference type="RefSeq" id="WP_094860775.1">
    <property type="nucleotide sequence ID" value="NZ_NKYE01000001.1"/>
</dbReference>
<dbReference type="InterPro" id="IPR016181">
    <property type="entry name" value="Acyl_CoA_acyltransferase"/>
</dbReference>
<dbReference type="EMBL" id="NKYE01000001">
    <property type="protein sequence ID" value="OZM74994.1"/>
    <property type="molecule type" value="Genomic_DNA"/>
</dbReference>
<dbReference type="PANTHER" id="PTHR43441:SF11">
    <property type="entry name" value="RIBOSOMAL-PROTEIN-SERINE ACETYLTRANSFERASE"/>
    <property type="match status" value="1"/>
</dbReference>
<gene>
    <name evidence="2" type="ORF">CFN78_02040</name>
</gene>
<keyword evidence="3" id="KW-1185">Reference proteome</keyword>
<dbReference type="GO" id="GO:1990189">
    <property type="term" value="F:protein N-terminal-serine acetyltransferase activity"/>
    <property type="evidence" value="ECO:0007669"/>
    <property type="project" value="TreeGrafter"/>
</dbReference>
<dbReference type="GO" id="GO:0005737">
    <property type="term" value="C:cytoplasm"/>
    <property type="evidence" value="ECO:0007669"/>
    <property type="project" value="TreeGrafter"/>
</dbReference>
<evidence type="ECO:0000313" key="2">
    <source>
        <dbReference type="EMBL" id="OZM74994.1"/>
    </source>
</evidence>
<dbReference type="AlphaFoldDB" id="A0A263D8Z9"/>
<reference evidence="2 3" key="1">
    <citation type="submission" date="2017-07" db="EMBL/GenBank/DDBJ databases">
        <title>Amycolatopsis antarcticus sp. nov., isolated from the surface of an Antarcticus brown macroalga.</title>
        <authorList>
            <person name="Wang J."/>
            <person name="Leiva S."/>
            <person name="Huang J."/>
            <person name="Huang Y."/>
        </authorList>
    </citation>
    <scope>NUCLEOTIDE SEQUENCE [LARGE SCALE GENOMIC DNA]</scope>
    <source>
        <strain evidence="2 3">AU-G6</strain>
    </source>
</reference>
<dbReference type="Proteomes" id="UP000242444">
    <property type="component" value="Unassembled WGS sequence"/>
</dbReference>
<feature type="domain" description="N-acetyltransferase" evidence="1">
    <location>
        <begin position="45"/>
        <end position="195"/>
    </location>
</feature>